<dbReference type="PRINTS" id="PR00423">
    <property type="entry name" value="CELLDVISFTSZ"/>
</dbReference>
<evidence type="ECO:0000256" key="4">
    <source>
        <dbReference type="HAMAP-Rule" id="MF_00909"/>
    </source>
</evidence>
<feature type="domain" description="Tubulin/FtsZ 2-layer sandwich" evidence="7">
    <location>
        <begin position="242"/>
        <end position="360"/>
    </location>
</feature>
<dbReference type="InterPro" id="IPR037103">
    <property type="entry name" value="Tubulin/FtsZ-like_C"/>
</dbReference>
<sequence length="399" mass="42279">MKRRIFLQGLGAGSALCLGNAWGLSDDKTQTATVRPLVPVIDTHDQSAVFKVIGIGGGGRNAINHMVESTIEGVEFICFDTDKQALKGARAKTLLQLGLGTTKGLGAGANPEVGRQAALEDRESIAAALAGADMIFIIVGMGGGTGTGAAPVVAEVAKELGILTVAAVTMPCPFEGSRRRRIAKDGIAELIKHVGSLITIPNNKRFADHGNDLTLRGAFKDVNDILWNATRSIVEINCQDLIGVDFGDVTTVLSGMGVAMVGTGTAVGPERAREAAEAAVYCPLFESIDLAVAKGMLITITAACSLTMNEIDEVGNTVRDLMDDDALVVMGVRRDLEMKDELRVTIVATGLDDRLISAIGRDAIEREKEIRWNLEAFSTTDNSLSDYQDIPAFLRRPTG</sequence>
<proteinExistence type="inferred from homology"/>
<dbReference type="Proteomes" id="UP000232638">
    <property type="component" value="Plasmid pTs485"/>
</dbReference>
<dbReference type="GO" id="GO:0005525">
    <property type="term" value="F:GTP binding"/>
    <property type="evidence" value="ECO:0007669"/>
    <property type="project" value="UniProtKB-UniRule"/>
</dbReference>
<gene>
    <name evidence="4" type="primary">ftsZ</name>
    <name evidence="8" type="ORF">THSYN_32110</name>
</gene>
<dbReference type="GO" id="GO:0000917">
    <property type="term" value="P:division septum assembly"/>
    <property type="evidence" value="ECO:0007669"/>
    <property type="project" value="UniProtKB-KW"/>
</dbReference>
<dbReference type="EMBL" id="CP020372">
    <property type="protein sequence ID" value="AUB85558.1"/>
    <property type="molecule type" value="Genomic_DNA"/>
</dbReference>
<dbReference type="SUPFAM" id="SSF52490">
    <property type="entry name" value="Tubulin nucleotide-binding domain-like"/>
    <property type="match status" value="1"/>
</dbReference>
<accession>A0A2K8UJ28</accession>
<keyword evidence="8" id="KW-0614">Plasmid</keyword>
<dbReference type="NCBIfam" id="TIGR00065">
    <property type="entry name" value="ftsZ"/>
    <property type="match status" value="1"/>
</dbReference>
<dbReference type="InterPro" id="IPR045061">
    <property type="entry name" value="FtsZ/CetZ"/>
</dbReference>
<dbReference type="AlphaFoldDB" id="A0A2K8UJ28"/>
<feature type="domain" description="Tubulin/FtsZ GTPase" evidence="6">
    <location>
        <begin position="49"/>
        <end position="241"/>
    </location>
</feature>
<evidence type="ECO:0000256" key="5">
    <source>
        <dbReference type="NCBIfam" id="TIGR00065"/>
    </source>
</evidence>
<keyword evidence="4 8" id="KW-0132">Cell division</keyword>
<dbReference type="GO" id="GO:0005737">
    <property type="term" value="C:cytoplasm"/>
    <property type="evidence" value="ECO:0007669"/>
    <property type="project" value="UniProtKB-SubCell"/>
</dbReference>
<keyword evidence="4" id="KW-0717">Septation</keyword>
<dbReference type="FunFam" id="3.40.50.1440:FF:000001">
    <property type="entry name" value="Cell division protein FtsZ"/>
    <property type="match status" value="1"/>
</dbReference>
<dbReference type="Gene3D" id="3.40.50.1440">
    <property type="entry name" value="Tubulin/FtsZ, GTPase domain"/>
    <property type="match status" value="1"/>
</dbReference>
<feature type="binding site" evidence="4">
    <location>
        <position position="223"/>
    </location>
    <ligand>
        <name>GTP</name>
        <dbReference type="ChEBI" id="CHEBI:37565"/>
    </ligand>
</feature>
<dbReference type="GO" id="GO:0032153">
    <property type="term" value="C:cell division site"/>
    <property type="evidence" value="ECO:0007669"/>
    <property type="project" value="UniProtKB-UniRule"/>
</dbReference>
<dbReference type="SMART" id="SM00864">
    <property type="entry name" value="Tubulin"/>
    <property type="match status" value="1"/>
</dbReference>
<dbReference type="KEGG" id="tsy:THSYN_32110"/>
<comment type="subunit">
    <text evidence="4">Homodimer. Polymerizes to form a dynamic ring structure in a strictly GTP-dependent manner. Interacts directly with several other division proteins.</text>
</comment>
<dbReference type="PANTHER" id="PTHR30314">
    <property type="entry name" value="CELL DIVISION PROTEIN FTSZ-RELATED"/>
    <property type="match status" value="1"/>
</dbReference>
<dbReference type="InterPro" id="IPR024757">
    <property type="entry name" value="FtsZ_C"/>
</dbReference>
<evidence type="ECO:0000256" key="2">
    <source>
        <dbReference type="ARBA" id="ARBA00022741"/>
    </source>
</evidence>
<geneLocation type="plasmid" evidence="9">
    <name>pts485</name>
</geneLocation>
<comment type="similarity">
    <text evidence="1 4">Belongs to the FtsZ family.</text>
</comment>
<name>A0A2K8UJ28_9GAMM</name>
<evidence type="ECO:0000256" key="1">
    <source>
        <dbReference type="ARBA" id="ARBA00009690"/>
    </source>
</evidence>
<dbReference type="SMART" id="SM00865">
    <property type="entry name" value="Tubulin_C"/>
    <property type="match status" value="1"/>
</dbReference>
<comment type="subcellular location">
    <subcellularLocation>
        <location evidence="4">Cytoplasm</location>
    </subcellularLocation>
    <text evidence="4">Assembles at midcell at the inner surface of the cytoplasmic membrane.</text>
</comment>
<dbReference type="PANTHER" id="PTHR30314:SF3">
    <property type="entry name" value="MITOCHONDRIAL DIVISION PROTEIN FSZA"/>
    <property type="match status" value="1"/>
</dbReference>
<feature type="binding site" evidence="4">
    <location>
        <position position="175"/>
    </location>
    <ligand>
        <name>GTP</name>
        <dbReference type="ChEBI" id="CHEBI:37565"/>
    </ligand>
</feature>
<dbReference type="GO" id="GO:0003924">
    <property type="term" value="F:GTPase activity"/>
    <property type="evidence" value="ECO:0007669"/>
    <property type="project" value="UniProtKB-UniRule"/>
</dbReference>
<dbReference type="GO" id="GO:0043093">
    <property type="term" value="P:FtsZ-dependent cytokinesis"/>
    <property type="evidence" value="ECO:0007669"/>
    <property type="project" value="UniProtKB-UniRule"/>
</dbReference>
<feature type="binding site" evidence="4">
    <location>
        <begin position="57"/>
        <end position="61"/>
    </location>
    <ligand>
        <name>GTP</name>
        <dbReference type="ChEBI" id="CHEBI:37565"/>
    </ligand>
</feature>
<keyword evidence="3 4" id="KW-0342">GTP-binding</keyword>
<dbReference type="SUPFAM" id="SSF55307">
    <property type="entry name" value="Tubulin C-terminal domain-like"/>
    <property type="match status" value="1"/>
</dbReference>
<reference evidence="8 9" key="1">
    <citation type="submission" date="2017-03" db="EMBL/GenBank/DDBJ databases">
        <title>Complete genome sequence of Candidatus 'Thiodictyon syntrophicum' sp. nov. strain Cad16T, a photolithoautotroph purple sulfur bacterium isolated from an alpine meromictic lake.</title>
        <authorList>
            <person name="Luedin S.M."/>
            <person name="Pothier J.F."/>
            <person name="Danza F."/>
            <person name="Storelli N."/>
            <person name="Wittwer M."/>
            <person name="Tonolla M."/>
        </authorList>
    </citation>
    <scope>NUCLEOTIDE SEQUENCE [LARGE SCALE GENOMIC DNA]</scope>
    <source>
        <strain evidence="8 9">Cad16T</strain>
        <plasmid evidence="9">Plasmid pts485</plasmid>
    </source>
</reference>
<dbReference type="Gene3D" id="3.30.1330.20">
    <property type="entry name" value="Tubulin/FtsZ, C-terminal domain"/>
    <property type="match status" value="1"/>
</dbReference>
<feature type="binding site" evidence="4">
    <location>
        <position position="179"/>
    </location>
    <ligand>
        <name>GTP</name>
        <dbReference type="ChEBI" id="CHEBI:37565"/>
    </ligand>
</feature>
<evidence type="ECO:0000313" key="8">
    <source>
        <dbReference type="EMBL" id="AUB85558.1"/>
    </source>
</evidence>
<keyword evidence="9" id="KW-1185">Reference proteome</keyword>
<dbReference type="InterPro" id="IPR036525">
    <property type="entry name" value="Tubulin/FtsZ_GTPase_sf"/>
</dbReference>
<dbReference type="InterPro" id="IPR018316">
    <property type="entry name" value="Tubulin/FtsZ_2-layer-sand-dom"/>
</dbReference>
<dbReference type="GO" id="GO:0051258">
    <property type="term" value="P:protein polymerization"/>
    <property type="evidence" value="ECO:0007669"/>
    <property type="project" value="UniProtKB-UniRule"/>
</dbReference>
<organism evidence="8 9">
    <name type="scientific">Candidatus Thiodictyon syntrophicum</name>
    <dbReference type="NCBI Taxonomy" id="1166950"/>
    <lineage>
        <taxon>Bacteria</taxon>
        <taxon>Pseudomonadati</taxon>
        <taxon>Pseudomonadota</taxon>
        <taxon>Gammaproteobacteria</taxon>
        <taxon>Chromatiales</taxon>
        <taxon>Chromatiaceae</taxon>
        <taxon>Thiodictyon</taxon>
    </lineage>
</organism>
<evidence type="ECO:0000259" key="7">
    <source>
        <dbReference type="SMART" id="SM00865"/>
    </source>
</evidence>
<dbReference type="InterPro" id="IPR000158">
    <property type="entry name" value="Cell_div_FtsZ"/>
</dbReference>
<dbReference type="InterPro" id="IPR008280">
    <property type="entry name" value="Tub_FtsZ_C"/>
</dbReference>
<evidence type="ECO:0000256" key="3">
    <source>
        <dbReference type="ARBA" id="ARBA00023134"/>
    </source>
</evidence>
<dbReference type="CDD" id="cd02201">
    <property type="entry name" value="FtsZ_type1"/>
    <property type="match status" value="1"/>
</dbReference>
<dbReference type="Pfam" id="PF12327">
    <property type="entry name" value="FtsZ_C"/>
    <property type="match status" value="1"/>
</dbReference>
<evidence type="ECO:0000313" key="9">
    <source>
        <dbReference type="Proteomes" id="UP000232638"/>
    </source>
</evidence>
<keyword evidence="4" id="KW-0131">Cell cycle</keyword>
<dbReference type="HAMAP" id="MF_00909">
    <property type="entry name" value="FtsZ"/>
    <property type="match status" value="1"/>
</dbReference>
<keyword evidence="4" id="KW-0963">Cytoplasm</keyword>
<comment type="function">
    <text evidence="4">Essential cell division protein that forms a contractile ring structure (Z ring) at the future cell division site. The regulation of the ring assembly controls the timing and the location of cell division. One of the functions of the FtsZ ring is to recruit other cell division proteins to the septum to produce a new cell wall between the dividing cells. Binds GTP and shows GTPase activity.</text>
</comment>
<dbReference type="InterPro" id="IPR003008">
    <property type="entry name" value="Tubulin_FtsZ_GTPase"/>
</dbReference>
<feature type="binding site" evidence="4">
    <location>
        <begin position="144"/>
        <end position="146"/>
    </location>
    <ligand>
        <name>GTP</name>
        <dbReference type="ChEBI" id="CHEBI:37565"/>
    </ligand>
</feature>
<evidence type="ECO:0000259" key="6">
    <source>
        <dbReference type="SMART" id="SM00864"/>
    </source>
</evidence>
<dbReference type="Pfam" id="PF00091">
    <property type="entry name" value="Tubulin"/>
    <property type="match status" value="1"/>
</dbReference>
<protein>
    <recommendedName>
        <fullName evidence="4 5">Cell division protein FtsZ</fullName>
    </recommendedName>
</protein>
<keyword evidence="2 4" id="KW-0547">Nucleotide-binding</keyword>